<dbReference type="AlphaFoldDB" id="A0A061IDY7"/>
<gene>
    <name evidence="1" type="ORF">H671_3g8963</name>
</gene>
<reference evidence="2" key="1">
    <citation type="journal article" date="2013" name="Nat. Biotechnol.">
        <title>Chinese hamster genome sequenced from sorted chromosomes.</title>
        <authorList>
            <person name="Brinkrolf K."/>
            <person name="Rupp O."/>
            <person name="Laux H."/>
            <person name="Kollin F."/>
            <person name="Ernst W."/>
            <person name="Linke B."/>
            <person name="Kofler R."/>
            <person name="Romand S."/>
            <person name="Hesse F."/>
            <person name="Budach W.E."/>
            <person name="Galosy S."/>
            <person name="Muller D."/>
            <person name="Noll T."/>
            <person name="Wienberg J."/>
            <person name="Jostock T."/>
            <person name="Leonard M."/>
            <person name="Grillari J."/>
            <person name="Tauch A."/>
            <person name="Goesmann A."/>
            <person name="Helk B."/>
            <person name="Mott J.E."/>
            <person name="Puhler A."/>
            <person name="Borth N."/>
        </authorList>
    </citation>
    <scope>NUCLEOTIDE SEQUENCE [LARGE SCALE GENOMIC DNA]</scope>
    <source>
        <strain evidence="2">17A/GY</strain>
    </source>
</reference>
<evidence type="ECO:0000313" key="1">
    <source>
        <dbReference type="EMBL" id="ERE80291.1"/>
    </source>
</evidence>
<dbReference type="Proteomes" id="UP000030759">
    <property type="component" value="Unassembled WGS sequence"/>
</dbReference>
<dbReference type="EMBL" id="KE671379">
    <property type="protein sequence ID" value="ERE80291.1"/>
    <property type="molecule type" value="Genomic_DNA"/>
</dbReference>
<evidence type="ECO:0000313" key="2">
    <source>
        <dbReference type="Proteomes" id="UP000030759"/>
    </source>
</evidence>
<protein>
    <submittedName>
        <fullName evidence="1">Uncharacterized protein</fullName>
    </submittedName>
</protein>
<sequence>MLEGRMRACVLGKAGACSERAAVIAASSLLRPAALAGPRQFRAPARRLCACQVPARTSPLPAASVEPLAGTASVLCSLADPRFPPAEVRPVPRPWGQTALGTPRVDNAKSRGFGGKRVFVNASSFPTICTCFKYYSKRDTHS</sequence>
<organism evidence="1 2">
    <name type="scientific">Cricetulus griseus</name>
    <name type="common">Chinese hamster</name>
    <name type="synonym">Cricetulus barabensis griseus</name>
    <dbReference type="NCBI Taxonomy" id="10029"/>
    <lineage>
        <taxon>Eukaryota</taxon>
        <taxon>Metazoa</taxon>
        <taxon>Chordata</taxon>
        <taxon>Craniata</taxon>
        <taxon>Vertebrata</taxon>
        <taxon>Euteleostomi</taxon>
        <taxon>Mammalia</taxon>
        <taxon>Eutheria</taxon>
        <taxon>Euarchontoglires</taxon>
        <taxon>Glires</taxon>
        <taxon>Rodentia</taxon>
        <taxon>Myomorpha</taxon>
        <taxon>Muroidea</taxon>
        <taxon>Cricetidae</taxon>
        <taxon>Cricetinae</taxon>
        <taxon>Cricetulus</taxon>
    </lineage>
</organism>
<name>A0A061IDY7_CRIGR</name>
<proteinExistence type="predicted"/>
<accession>A0A061IDY7</accession>